<dbReference type="PANTHER" id="PTHR35395">
    <property type="entry name" value="DUF6536 DOMAIN-CONTAINING PROTEIN"/>
    <property type="match status" value="1"/>
</dbReference>
<feature type="transmembrane region" description="Helical" evidence="1">
    <location>
        <begin position="497"/>
        <end position="517"/>
    </location>
</feature>
<feature type="transmembrane region" description="Helical" evidence="1">
    <location>
        <begin position="609"/>
        <end position="630"/>
    </location>
</feature>
<protein>
    <recommendedName>
        <fullName evidence="2">DUF6536 domain-containing protein</fullName>
    </recommendedName>
</protein>
<evidence type="ECO:0000259" key="2">
    <source>
        <dbReference type="Pfam" id="PF20163"/>
    </source>
</evidence>
<keyword evidence="4" id="KW-1185">Reference proteome</keyword>
<sequence length="715" mass="78737">MAKSFKQRIIELREIHDPLPPTKDDPDNVKPLEYRKGRGLRGGKWKRTLYFGSIWASIILIFNLVMVILASTRRSPEGASVLYAGDCGRTKQISSWMHVLINMMSTGMLGVSHFAMQCLSAPARDDVDHAHAEQRWLDIGVPSMRNLLSVPRLRRWLWLGLVVSSVPLHLFYNSTVYSTISVNSYNVFVANESFASLKLSDAIHAYASTYNQTYLDGFDTSWVANSQVMSLERLVVSAHANNLTRLTPQDCITAYATAWQSKYGGVILISSAFNGSTSATHFVMQQLAPRPADSQQDPYGWICQTTPERRCQSDLDQVKQKADSTDGWVVDGYKVDYCLVEETPEKCTLEYSLPLLIVVLATNLVKIAIIVLTILSLRANPLLTLGDAIASFLSIPDDSSRGMCLLTKDAVVVKRRPLSKEDIPAYNPQLKRRWTSVSIERWALTFFMYISSVILAFVLLVYGVAKIKASKTGLWTSGFAATDTRTMVSTYYWPANLISNSLVANIPHLLFSSLYFLTNGVLTTMALSTEWSAFGASRKALRVSTQARGSQRRARFLSLPRRYSLPLLAVSGLLHWLMSQSIFLVRVLARDSYQRRDTIRDTTTVGYSPPAIVTGLCVGLLLPAGVAGLAMRFFKSSMPVAGSCSLAIAAACHPGGRKIGEGDYGKLGVECQMLQWGVESYGPVSDPANGGGGGVGHCAFSDGLVSAPIPQRAYR</sequence>
<keyword evidence="1" id="KW-0812">Transmembrane</keyword>
<feature type="transmembrane region" description="Helical" evidence="1">
    <location>
        <begin position="442"/>
        <end position="465"/>
    </location>
</feature>
<reference evidence="3 4" key="1">
    <citation type="submission" date="2024-07" db="EMBL/GenBank/DDBJ databases">
        <title>Section-level genome sequencing and comparative genomics of Aspergillus sections Usti and Cavernicolus.</title>
        <authorList>
            <consortium name="Lawrence Berkeley National Laboratory"/>
            <person name="Nybo J.L."/>
            <person name="Vesth T.C."/>
            <person name="Theobald S."/>
            <person name="Frisvad J.C."/>
            <person name="Larsen T.O."/>
            <person name="Kjaerboelling I."/>
            <person name="Rothschild-Mancinelli K."/>
            <person name="Lyhne E.K."/>
            <person name="Kogle M.E."/>
            <person name="Barry K."/>
            <person name="Clum A."/>
            <person name="Na H."/>
            <person name="Ledsgaard L."/>
            <person name="Lin J."/>
            <person name="Lipzen A."/>
            <person name="Kuo A."/>
            <person name="Riley R."/>
            <person name="Mondo S."/>
            <person name="Labutti K."/>
            <person name="Haridas S."/>
            <person name="Pangalinan J."/>
            <person name="Salamov A.A."/>
            <person name="Simmons B.A."/>
            <person name="Magnuson J.K."/>
            <person name="Chen J."/>
            <person name="Drula E."/>
            <person name="Henrissat B."/>
            <person name="Wiebenga A."/>
            <person name="Lubbers R.J."/>
            <person name="Gomes A.C."/>
            <person name="Makela M.R."/>
            <person name="Stajich J."/>
            <person name="Grigoriev I.V."/>
            <person name="Mortensen U.H."/>
            <person name="De Vries R.P."/>
            <person name="Baker S.E."/>
            <person name="Andersen M.R."/>
        </authorList>
    </citation>
    <scope>NUCLEOTIDE SEQUENCE [LARGE SCALE GENOMIC DNA]</scope>
    <source>
        <strain evidence="3 4">CBS 588.65</strain>
    </source>
</reference>
<dbReference type="InterPro" id="IPR046623">
    <property type="entry name" value="DUF6536"/>
</dbReference>
<gene>
    <name evidence="3" type="ORF">BJX63DRAFT_410906</name>
</gene>
<evidence type="ECO:0000313" key="4">
    <source>
        <dbReference type="Proteomes" id="UP001610334"/>
    </source>
</evidence>
<proteinExistence type="predicted"/>
<evidence type="ECO:0000313" key="3">
    <source>
        <dbReference type="EMBL" id="KAL2807889.1"/>
    </source>
</evidence>
<feature type="transmembrane region" description="Helical" evidence="1">
    <location>
        <begin position="96"/>
        <end position="116"/>
    </location>
</feature>
<dbReference type="PANTHER" id="PTHR35395:SF1">
    <property type="entry name" value="DUF6536 DOMAIN-CONTAINING PROTEIN"/>
    <property type="match status" value="1"/>
</dbReference>
<feature type="transmembrane region" description="Helical" evidence="1">
    <location>
        <begin position="48"/>
        <end position="70"/>
    </location>
</feature>
<evidence type="ECO:0000256" key="1">
    <source>
        <dbReference type="SAM" id="Phobius"/>
    </source>
</evidence>
<name>A0ABR4GXL2_9EURO</name>
<feature type="domain" description="DUF6536" evidence="2">
    <location>
        <begin position="45"/>
        <end position="195"/>
    </location>
</feature>
<comment type="caution">
    <text evidence="3">The sequence shown here is derived from an EMBL/GenBank/DDBJ whole genome shotgun (WGS) entry which is preliminary data.</text>
</comment>
<organism evidence="3 4">
    <name type="scientific">Aspergillus granulosus</name>
    <dbReference type="NCBI Taxonomy" id="176169"/>
    <lineage>
        <taxon>Eukaryota</taxon>
        <taxon>Fungi</taxon>
        <taxon>Dikarya</taxon>
        <taxon>Ascomycota</taxon>
        <taxon>Pezizomycotina</taxon>
        <taxon>Eurotiomycetes</taxon>
        <taxon>Eurotiomycetidae</taxon>
        <taxon>Eurotiales</taxon>
        <taxon>Aspergillaceae</taxon>
        <taxon>Aspergillus</taxon>
        <taxon>Aspergillus subgen. Nidulantes</taxon>
    </lineage>
</organism>
<feature type="transmembrane region" description="Helical" evidence="1">
    <location>
        <begin position="563"/>
        <end position="589"/>
    </location>
</feature>
<accession>A0ABR4GXL2</accession>
<keyword evidence="1" id="KW-1133">Transmembrane helix</keyword>
<dbReference type="Proteomes" id="UP001610334">
    <property type="component" value="Unassembled WGS sequence"/>
</dbReference>
<dbReference type="Pfam" id="PF20163">
    <property type="entry name" value="DUF6536"/>
    <property type="match status" value="1"/>
</dbReference>
<keyword evidence="1" id="KW-0472">Membrane</keyword>
<feature type="transmembrane region" description="Helical" evidence="1">
    <location>
        <begin position="351"/>
        <end position="375"/>
    </location>
</feature>
<dbReference type="EMBL" id="JBFXLT010000127">
    <property type="protein sequence ID" value="KAL2807889.1"/>
    <property type="molecule type" value="Genomic_DNA"/>
</dbReference>